<dbReference type="EMBL" id="JBHFNR010000177">
    <property type="protein sequence ID" value="MFB2895969.1"/>
    <property type="molecule type" value="Genomic_DNA"/>
</dbReference>
<accession>A0ABV4XYI9</accession>
<gene>
    <name evidence="1" type="ORF">ACE1CI_23915</name>
</gene>
<name>A0ABV4XYI9_9CYAN</name>
<reference evidence="1 2" key="1">
    <citation type="submission" date="2024-09" db="EMBL/GenBank/DDBJ databases">
        <title>Floridaenema gen nov. (Aerosakkonemataceae, Aerosakkonematales ord. nov., Cyanobacteria) from benthic tropical and subtropical fresh waters, with the description of four new species.</title>
        <authorList>
            <person name="Moretto J.A."/>
            <person name="Berthold D.E."/>
            <person name="Lefler F.W."/>
            <person name="Huang I.-S."/>
            <person name="Laughinghouse H. IV."/>
        </authorList>
    </citation>
    <scope>NUCLEOTIDE SEQUENCE [LARGE SCALE GENOMIC DNA]</scope>
    <source>
        <strain evidence="1 2">BLCC-F50</strain>
    </source>
</reference>
<dbReference type="Proteomes" id="UP001576784">
    <property type="component" value="Unassembled WGS sequence"/>
</dbReference>
<proteinExistence type="predicted"/>
<sequence>MMKLDICKSQVGTGLPSYSWDWLTENEKNLFTQELQPSTWVKLSEVPSSFSFDEALLLCQCSPDSWLAWIPDHGEAVLHISQFCEKV</sequence>
<organism evidence="1 2">
    <name type="scientific">Floridaenema flaviceps BLCC-F50</name>
    <dbReference type="NCBI Taxonomy" id="3153642"/>
    <lineage>
        <taxon>Bacteria</taxon>
        <taxon>Bacillati</taxon>
        <taxon>Cyanobacteriota</taxon>
        <taxon>Cyanophyceae</taxon>
        <taxon>Oscillatoriophycideae</taxon>
        <taxon>Aerosakkonematales</taxon>
        <taxon>Aerosakkonemataceae</taxon>
        <taxon>Floridanema</taxon>
        <taxon>Floridanema flaviceps</taxon>
    </lineage>
</organism>
<evidence type="ECO:0000313" key="2">
    <source>
        <dbReference type="Proteomes" id="UP001576784"/>
    </source>
</evidence>
<dbReference type="RefSeq" id="WP_413265601.1">
    <property type="nucleotide sequence ID" value="NZ_JBHFNR010000177.1"/>
</dbReference>
<evidence type="ECO:0000313" key="1">
    <source>
        <dbReference type="EMBL" id="MFB2895969.1"/>
    </source>
</evidence>
<protein>
    <submittedName>
        <fullName evidence="1">Uncharacterized protein</fullName>
    </submittedName>
</protein>
<keyword evidence="2" id="KW-1185">Reference proteome</keyword>
<comment type="caution">
    <text evidence="1">The sequence shown here is derived from an EMBL/GenBank/DDBJ whole genome shotgun (WGS) entry which is preliminary data.</text>
</comment>